<evidence type="ECO:0000256" key="2">
    <source>
        <dbReference type="PROSITE-ProRule" id="PRU00169"/>
    </source>
</evidence>
<dbReference type="SUPFAM" id="SSF55073">
    <property type="entry name" value="Nucleotide cyclase"/>
    <property type="match status" value="1"/>
</dbReference>
<dbReference type="Pfam" id="PF00990">
    <property type="entry name" value="GGDEF"/>
    <property type="match status" value="1"/>
</dbReference>
<dbReference type="InParanoid" id="A0A061AH27"/>
<dbReference type="PANTHER" id="PTHR44591:SF3">
    <property type="entry name" value="RESPONSE REGULATORY DOMAIN-CONTAINING PROTEIN"/>
    <property type="match status" value="1"/>
</dbReference>
<dbReference type="InterPro" id="IPR029787">
    <property type="entry name" value="Nucleotide_cyclase"/>
</dbReference>
<reference evidence="7" key="1">
    <citation type="submission" date="2014-05" db="EMBL/GenBank/DDBJ databases">
        <authorList>
            <person name="Kube M."/>
        </authorList>
    </citation>
    <scope>NUCLEOTIDE SEQUENCE [LARGE SCALE GENOMIC DNA]</scope>
</reference>
<dbReference type="InterPro" id="IPR050595">
    <property type="entry name" value="Bact_response_regulator"/>
</dbReference>
<dbReference type="PROSITE" id="PS50110">
    <property type="entry name" value="RESPONSE_REGULATORY"/>
    <property type="match status" value="1"/>
</dbReference>
<feature type="domain" description="Response regulatory" evidence="4">
    <location>
        <begin position="550"/>
        <end position="666"/>
    </location>
</feature>
<organism evidence="6 7">
    <name type="scientific">Acholeplasma oculi</name>
    <dbReference type="NCBI Taxonomy" id="35623"/>
    <lineage>
        <taxon>Bacteria</taxon>
        <taxon>Bacillati</taxon>
        <taxon>Mycoplasmatota</taxon>
        <taxon>Mollicutes</taxon>
        <taxon>Acholeplasmatales</taxon>
        <taxon>Acholeplasmataceae</taxon>
        <taxon>Acholeplasma</taxon>
    </lineage>
</organism>
<dbReference type="Gene3D" id="3.30.70.270">
    <property type="match status" value="1"/>
</dbReference>
<dbReference type="KEGG" id="aoc:Aocu_08380"/>
<dbReference type="InterPro" id="IPR036866">
    <property type="entry name" value="RibonucZ/Hydroxyglut_hydro"/>
</dbReference>
<dbReference type="Gene3D" id="3.60.15.10">
    <property type="entry name" value="Ribonuclease Z/Hydroxyacylglutathione hydrolase-like"/>
    <property type="match status" value="1"/>
</dbReference>
<dbReference type="SMART" id="SM00448">
    <property type="entry name" value="REC"/>
    <property type="match status" value="1"/>
</dbReference>
<dbReference type="STRING" id="35623.Aocu_08380"/>
<dbReference type="InterPro" id="IPR000160">
    <property type="entry name" value="GGDEF_dom"/>
</dbReference>
<dbReference type="InterPro" id="IPR011006">
    <property type="entry name" value="CheY-like_superfamily"/>
</dbReference>
<feature type="coiled-coil region" evidence="3">
    <location>
        <begin position="341"/>
        <end position="375"/>
    </location>
</feature>
<protein>
    <submittedName>
        <fullName evidence="6">Beta-lactamase-like, diguanylate cyclase (GGDEF) domain and signal transduction receiver domain-containing protein</fullName>
    </submittedName>
</protein>
<proteinExistence type="predicted"/>
<dbReference type="Gene3D" id="3.40.50.2300">
    <property type="match status" value="1"/>
</dbReference>
<dbReference type="PATRIC" id="fig|35623.3.peg.838"/>
<dbReference type="InterPro" id="IPR043128">
    <property type="entry name" value="Rev_trsase/Diguanyl_cyclase"/>
</dbReference>
<dbReference type="SMART" id="SM00267">
    <property type="entry name" value="GGDEF"/>
    <property type="match status" value="1"/>
</dbReference>
<gene>
    <name evidence="6" type="ORF">Aocu_08380</name>
</gene>
<dbReference type="PANTHER" id="PTHR44591">
    <property type="entry name" value="STRESS RESPONSE REGULATOR PROTEIN 1"/>
    <property type="match status" value="1"/>
</dbReference>
<evidence type="ECO:0000259" key="4">
    <source>
        <dbReference type="PROSITE" id="PS50110"/>
    </source>
</evidence>
<feature type="domain" description="GGDEF" evidence="5">
    <location>
        <begin position="406"/>
        <end position="541"/>
    </location>
</feature>
<keyword evidence="1" id="KW-0597">Phosphoprotein</keyword>
<dbReference type="NCBIfam" id="TIGR00254">
    <property type="entry name" value="GGDEF"/>
    <property type="match status" value="1"/>
</dbReference>
<dbReference type="Pfam" id="PF00072">
    <property type="entry name" value="Response_reg"/>
    <property type="match status" value="1"/>
</dbReference>
<evidence type="ECO:0000313" key="7">
    <source>
        <dbReference type="Proteomes" id="UP000032434"/>
    </source>
</evidence>
<comment type="caution">
    <text evidence="2">Lacks conserved residue(s) required for the propagation of feature annotation.</text>
</comment>
<dbReference type="GO" id="GO:0000160">
    <property type="term" value="P:phosphorelay signal transduction system"/>
    <property type="evidence" value="ECO:0007669"/>
    <property type="project" value="InterPro"/>
</dbReference>
<dbReference type="InterPro" id="IPR001789">
    <property type="entry name" value="Sig_transdc_resp-reg_receiver"/>
</dbReference>
<dbReference type="HOGENOM" id="CLU_407553_0_0_14"/>
<dbReference type="AlphaFoldDB" id="A0A061AH27"/>
<dbReference type="SUPFAM" id="SSF52172">
    <property type="entry name" value="CheY-like"/>
    <property type="match status" value="1"/>
</dbReference>
<dbReference type="CDD" id="cd00156">
    <property type="entry name" value="REC"/>
    <property type="match status" value="1"/>
</dbReference>
<dbReference type="Pfam" id="PF19583">
    <property type="entry name" value="ODP"/>
    <property type="match status" value="1"/>
</dbReference>
<keyword evidence="3" id="KW-0175">Coiled coil</keyword>
<accession>A0A061AH27</accession>
<name>A0A061AH27_9MOLU</name>
<dbReference type="EMBL" id="LK028559">
    <property type="protein sequence ID" value="CDR30911.1"/>
    <property type="molecule type" value="Genomic_DNA"/>
</dbReference>
<dbReference type="InterPro" id="IPR045761">
    <property type="entry name" value="ODP_dom"/>
</dbReference>
<evidence type="ECO:0000313" key="6">
    <source>
        <dbReference type="EMBL" id="CDR30911.1"/>
    </source>
</evidence>
<sequence length="672" mass="78228">MVRMDNNLIKTSIHFKPIGPFFIQKHETQNLYLFTSNTLKVLIDLPPVDQFMLFEEQISTYCEISEITHLIIQLPSLSLVNTMRRLNVDGFKGQIITTQPIKEQLLKNDISKDIETIESLEYNLFLEDFKFSFLPMQFLPFPLMFMSYEANLNALCSSTLFSSYYQPDSKDTDLKNLVFAYHKANMPSSEYIKDPLKRIRQHQIKTILPAFGTMILKDIDQMIDYEYHLDFYNTYQVFKYNDEFVKEFNYIEIINHMITHLKIHIDQDEIYDTFSKSEFILSKKPLELKTTSLAGYKLWNAFFEFIYAKKGLVWLTMLEPLVKQYNNSFGLELPTVYMSKMVEITKSNEQLQKVNKELEESVEKLSNQVEETKDAILRYPITKLYNEQFFRELLKKDLTTPVPEHKTTGYILIQLDQINELNKRYGKETGDEAIRNLAYQTTQVIPDEATLFKQSGPGIILYIQMVSPKTINKVALKVRNAIRDSILFIEKVTASLSIVTLDEVSPVLTTNEKIKLIFTLLDKRIHFARQIGNGEIVDQKSILPVASEGIILLVDEDDINRNMLYRIFNRIHFEVKMAASVEEAIAIVDSYPVDLIISEINLSKMDGFGLKRHLNESKEHANIPFIMVSHNKTLENIKRGNVLDVDLIIEKPIIPEELIGHVKRMRIKRNNL</sequence>
<dbReference type="Proteomes" id="UP000032434">
    <property type="component" value="Chromosome 1"/>
</dbReference>
<evidence type="ECO:0000256" key="1">
    <source>
        <dbReference type="ARBA" id="ARBA00022553"/>
    </source>
</evidence>
<evidence type="ECO:0000259" key="5">
    <source>
        <dbReference type="PROSITE" id="PS50887"/>
    </source>
</evidence>
<keyword evidence="7" id="KW-1185">Reference proteome</keyword>
<dbReference type="PROSITE" id="PS50887">
    <property type="entry name" value="GGDEF"/>
    <property type="match status" value="1"/>
</dbReference>
<evidence type="ECO:0000256" key="3">
    <source>
        <dbReference type="SAM" id="Coils"/>
    </source>
</evidence>